<dbReference type="EMBL" id="JACEIK010002403">
    <property type="protein sequence ID" value="MCD9560948.1"/>
    <property type="molecule type" value="Genomic_DNA"/>
</dbReference>
<gene>
    <name evidence="1" type="ORF">HAX54_019813</name>
</gene>
<comment type="caution">
    <text evidence="1">The sequence shown here is derived from an EMBL/GenBank/DDBJ whole genome shotgun (WGS) entry which is preliminary data.</text>
</comment>
<evidence type="ECO:0000313" key="2">
    <source>
        <dbReference type="Proteomes" id="UP000823775"/>
    </source>
</evidence>
<reference evidence="1 2" key="1">
    <citation type="journal article" date="2021" name="BMC Genomics">
        <title>Datura genome reveals duplications of psychoactive alkaloid biosynthetic genes and high mutation rate following tissue culture.</title>
        <authorList>
            <person name="Rajewski A."/>
            <person name="Carter-House D."/>
            <person name="Stajich J."/>
            <person name="Litt A."/>
        </authorList>
    </citation>
    <scope>NUCLEOTIDE SEQUENCE [LARGE SCALE GENOMIC DNA]</scope>
    <source>
        <strain evidence="1">AR-01</strain>
    </source>
</reference>
<dbReference type="Proteomes" id="UP000823775">
    <property type="component" value="Unassembled WGS sequence"/>
</dbReference>
<keyword evidence="2" id="KW-1185">Reference proteome</keyword>
<name>A0ABS8URI0_DATST</name>
<protein>
    <submittedName>
        <fullName evidence="1">Uncharacterized protein</fullName>
    </submittedName>
</protein>
<sequence length="154" mass="17568">MFSLFLDEFDLDLMFLFLIEVGNPIFDRFGNLARRPSHFRICQCRVAHLMALGRPAPQALHWTKVEVGNPIFDRFGNLVHRPSHNRVASAALHTSWRWAGQHLERCIALKVSHVVPANATLLLPRRMASSARMKAPRAWKYAQATTVSHNYVPS</sequence>
<organism evidence="1 2">
    <name type="scientific">Datura stramonium</name>
    <name type="common">Jimsonweed</name>
    <name type="synonym">Common thornapple</name>
    <dbReference type="NCBI Taxonomy" id="4076"/>
    <lineage>
        <taxon>Eukaryota</taxon>
        <taxon>Viridiplantae</taxon>
        <taxon>Streptophyta</taxon>
        <taxon>Embryophyta</taxon>
        <taxon>Tracheophyta</taxon>
        <taxon>Spermatophyta</taxon>
        <taxon>Magnoliopsida</taxon>
        <taxon>eudicotyledons</taxon>
        <taxon>Gunneridae</taxon>
        <taxon>Pentapetalae</taxon>
        <taxon>asterids</taxon>
        <taxon>lamiids</taxon>
        <taxon>Solanales</taxon>
        <taxon>Solanaceae</taxon>
        <taxon>Solanoideae</taxon>
        <taxon>Datureae</taxon>
        <taxon>Datura</taxon>
    </lineage>
</organism>
<proteinExistence type="predicted"/>
<accession>A0ABS8URI0</accession>
<evidence type="ECO:0000313" key="1">
    <source>
        <dbReference type="EMBL" id="MCD9560948.1"/>
    </source>
</evidence>